<keyword evidence="2" id="KW-1185">Reference proteome</keyword>
<protein>
    <submittedName>
        <fullName evidence="1">Uncharacterized protein</fullName>
    </submittedName>
</protein>
<dbReference type="Proteomes" id="UP000499080">
    <property type="component" value="Unassembled WGS sequence"/>
</dbReference>
<gene>
    <name evidence="1" type="ORF">AVEN_15557_1</name>
</gene>
<sequence>MEMALQSLAVSIVPILKYSGHIWILNPQFKKSCNKQLRRPDYLIALPGLSNPPPVHMPIDVIYRVPTKVPYHPFNYRMATAISIRVVSRHGKVTMRYWMKPLTAPPGGKRRS</sequence>
<organism evidence="1 2">
    <name type="scientific">Araneus ventricosus</name>
    <name type="common">Orbweaver spider</name>
    <name type="synonym">Epeira ventricosa</name>
    <dbReference type="NCBI Taxonomy" id="182803"/>
    <lineage>
        <taxon>Eukaryota</taxon>
        <taxon>Metazoa</taxon>
        <taxon>Ecdysozoa</taxon>
        <taxon>Arthropoda</taxon>
        <taxon>Chelicerata</taxon>
        <taxon>Arachnida</taxon>
        <taxon>Araneae</taxon>
        <taxon>Araneomorphae</taxon>
        <taxon>Entelegynae</taxon>
        <taxon>Araneoidea</taxon>
        <taxon>Araneidae</taxon>
        <taxon>Araneus</taxon>
    </lineage>
</organism>
<proteinExistence type="predicted"/>
<accession>A0A4Y2FV06</accession>
<evidence type="ECO:0000313" key="1">
    <source>
        <dbReference type="EMBL" id="GBM44218.1"/>
    </source>
</evidence>
<evidence type="ECO:0000313" key="2">
    <source>
        <dbReference type="Proteomes" id="UP000499080"/>
    </source>
</evidence>
<name>A0A4Y2FV06_ARAVE</name>
<dbReference type="AlphaFoldDB" id="A0A4Y2FV06"/>
<reference evidence="1 2" key="1">
    <citation type="journal article" date="2019" name="Sci. Rep.">
        <title>Orb-weaving spider Araneus ventricosus genome elucidates the spidroin gene catalogue.</title>
        <authorList>
            <person name="Kono N."/>
            <person name="Nakamura H."/>
            <person name="Ohtoshi R."/>
            <person name="Moran D.A.P."/>
            <person name="Shinohara A."/>
            <person name="Yoshida Y."/>
            <person name="Fujiwara M."/>
            <person name="Mori M."/>
            <person name="Tomita M."/>
            <person name="Arakawa K."/>
        </authorList>
    </citation>
    <scope>NUCLEOTIDE SEQUENCE [LARGE SCALE GENOMIC DNA]</scope>
</reference>
<dbReference type="EMBL" id="BGPR01001058">
    <property type="protein sequence ID" value="GBM44218.1"/>
    <property type="molecule type" value="Genomic_DNA"/>
</dbReference>
<comment type="caution">
    <text evidence="1">The sequence shown here is derived from an EMBL/GenBank/DDBJ whole genome shotgun (WGS) entry which is preliminary data.</text>
</comment>